<keyword evidence="3" id="KW-1185">Reference proteome</keyword>
<protein>
    <recommendedName>
        <fullName evidence="1">DOP1-like TPR domain-containing protein</fullName>
    </recommendedName>
</protein>
<dbReference type="Proteomes" id="UP001162164">
    <property type="component" value="Unassembled WGS sequence"/>
</dbReference>
<dbReference type="EMBL" id="JAPWTJ010001981">
    <property type="protein sequence ID" value="KAJ8968479.1"/>
    <property type="molecule type" value="Genomic_DNA"/>
</dbReference>
<evidence type="ECO:0000313" key="3">
    <source>
        <dbReference type="Proteomes" id="UP001162164"/>
    </source>
</evidence>
<organism evidence="2 3">
    <name type="scientific">Molorchus minor</name>
    <dbReference type="NCBI Taxonomy" id="1323400"/>
    <lineage>
        <taxon>Eukaryota</taxon>
        <taxon>Metazoa</taxon>
        <taxon>Ecdysozoa</taxon>
        <taxon>Arthropoda</taxon>
        <taxon>Hexapoda</taxon>
        <taxon>Insecta</taxon>
        <taxon>Pterygota</taxon>
        <taxon>Neoptera</taxon>
        <taxon>Endopterygota</taxon>
        <taxon>Coleoptera</taxon>
        <taxon>Polyphaga</taxon>
        <taxon>Cucujiformia</taxon>
        <taxon>Chrysomeloidea</taxon>
        <taxon>Cerambycidae</taxon>
        <taxon>Lamiinae</taxon>
        <taxon>Monochamini</taxon>
        <taxon>Molorchus</taxon>
    </lineage>
</organism>
<evidence type="ECO:0000259" key="1">
    <source>
        <dbReference type="Pfam" id="PF24601"/>
    </source>
</evidence>
<dbReference type="PANTHER" id="PTHR14042:SF24">
    <property type="entry name" value="PROTEIN DOPEY-1 HOMOLOG"/>
    <property type="match status" value="1"/>
</dbReference>
<dbReference type="Pfam" id="PF24601">
    <property type="entry name" value="TPR_DOP1"/>
    <property type="match status" value="1"/>
</dbReference>
<proteinExistence type="predicted"/>
<dbReference type="InterPro" id="IPR056459">
    <property type="entry name" value="TPR_DOP1"/>
</dbReference>
<dbReference type="PANTHER" id="PTHR14042">
    <property type="entry name" value="DOPEY-RELATED"/>
    <property type="match status" value="1"/>
</dbReference>
<gene>
    <name evidence="2" type="ORF">NQ317_003637</name>
</gene>
<feature type="domain" description="DOP1-like TPR" evidence="1">
    <location>
        <begin position="638"/>
        <end position="711"/>
    </location>
</feature>
<sequence>MAKIENKYFIKCLEEYKKFFVNFVKIKILPDTDIKFFFRTLIADKNERTKQLLKLLDSRLKDQPASEFSTVNSKSLTTNEILSFSTVAPEKAVSEYEKSMSVAANILLEFSAFPNLLGSHAEKNLPAWVEALIVVACCKESSREVQIIAMNALLEIFSLANNQTLNKNEDCNTNIVITGILELVHVKYIEENTIVIEEMARILWKLLGILNNQDQLMVCVTLLYQIHNTFDQKLFVEEAIGHFLTQENINVTYIKQFFLLWHLGRDLNIKLPPNKSNIKNFDRSLLKVLDNLENRARPTLQLLAESFLTHSLLHSDIPRIINPILLKLLASNTCRVSIRHVNIQDADAQNDLTFHDNKKNEDAQTKKVYAVSSINGNIMYHVTDGPSPKPPKKKWLAFSKTGKKYSSSVINMTTSITEDSNIVTKKNKDFKSFNVSPRLDKSSKGNIKLIINPLSSKEVWFLFQTGITLIIGKSVLSNEYTHTSNDDSLLRNCQTDNGGDRDSGFDSLKNKSQPELMSVITNGKDFATKSLLESMEPISEGIKAQAINGKVGIGKLPKSHSFDEKMNNMQTSDMESSLVQSWSYCISDSSNLHCELELSKNRVCSREDDVDFIPQRPTDLDLKPKMNSCTTKNFVLYPIHSHICLYYEIFDSNQVLYALQTLKNCILSNPQLFIKCLATSGIKNLKNNEILYLLARHRKSLLGFGFGGGISFRSY</sequence>
<name>A0ABQ9IYB7_9CUCU</name>
<evidence type="ECO:0000313" key="2">
    <source>
        <dbReference type="EMBL" id="KAJ8968479.1"/>
    </source>
</evidence>
<reference evidence="2" key="1">
    <citation type="journal article" date="2023" name="Insect Mol. Biol.">
        <title>Genome sequencing provides insights into the evolution of gene families encoding plant cell wall-degrading enzymes in longhorned beetles.</title>
        <authorList>
            <person name="Shin N.R."/>
            <person name="Okamura Y."/>
            <person name="Kirsch R."/>
            <person name="Pauchet Y."/>
        </authorList>
    </citation>
    <scope>NUCLEOTIDE SEQUENCE</scope>
    <source>
        <strain evidence="2">MMC_N1</strain>
    </source>
</reference>
<comment type="caution">
    <text evidence="2">The sequence shown here is derived from an EMBL/GenBank/DDBJ whole genome shotgun (WGS) entry which is preliminary data.</text>
</comment>
<accession>A0ABQ9IYB7</accession>
<dbReference type="InterPro" id="IPR040314">
    <property type="entry name" value="DOP1"/>
</dbReference>